<name>D6Z9L1_SEGRD</name>
<sequence length="78" mass="8671">MSDELPIGVVGRRIVSIAEGARRIVEPSAYDSSPFVHDGLVIGLDDGSELFIQDNGEYYPGFFTHWLGQSITEERTQQ</sequence>
<dbReference type="AlphaFoldDB" id="D6Z9L1"/>
<proteinExistence type="predicted"/>
<keyword evidence="2" id="KW-1185">Reference proteome</keyword>
<evidence type="ECO:0000313" key="1">
    <source>
        <dbReference type="EMBL" id="ADG96538.1"/>
    </source>
</evidence>
<dbReference type="EMBL" id="CP001958">
    <property type="protein sequence ID" value="ADG96538.1"/>
    <property type="molecule type" value="Genomic_DNA"/>
</dbReference>
<dbReference type="RefSeq" id="WP_013136994.1">
    <property type="nucleotide sequence ID" value="NC_014168.1"/>
</dbReference>
<accession>D6Z9L1</accession>
<dbReference type="KEGG" id="srt:Srot_0045"/>
<protein>
    <submittedName>
        <fullName evidence="1">Uncharacterized protein</fullName>
    </submittedName>
</protein>
<organism evidence="1 2">
    <name type="scientific">Segniliparus rotundus (strain ATCC BAA-972 / CDC 1076 / CIP 108378 / DSM 44985 / JCM 13578)</name>
    <dbReference type="NCBI Taxonomy" id="640132"/>
    <lineage>
        <taxon>Bacteria</taxon>
        <taxon>Bacillati</taxon>
        <taxon>Actinomycetota</taxon>
        <taxon>Actinomycetes</taxon>
        <taxon>Mycobacteriales</taxon>
        <taxon>Segniliparaceae</taxon>
        <taxon>Segniliparus</taxon>
    </lineage>
</organism>
<dbReference type="STRING" id="640132.Srot_0045"/>
<dbReference type="Proteomes" id="UP000002247">
    <property type="component" value="Chromosome"/>
</dbReference>
<dbReference type="HOGENOM" id="CLU_2620033_0_0_11"/>
<gene>
    <name evidence="1" type="ordered locus">Srot_0045</name>
</gene>
<reference evidence="1 2" key="1">
    <citation type="journal article" date="2010" name="Stand. Genomic Sci.">
        <title>Complete genome sequence of Segniliparus rotundus type strain (CDC 1076).</title>
        <authorList>
            <person name="Sikorski J."/>
            <person name="Lapidus A."/>
            <person name="Copeland A."/>
            <person name="Misra M."/>
            <person name="Glavina Del Rio T."/>
            <person name="Nolan M."/>
            <person name="Lucas S."/>
            <person name="Chen F."/>
            <person name="Tice H."/>
            <person name="Cheng J.F."/>
            <person name="Jando M."/>
            <person name="Schneider S."/>
            <person name="Bruce D."/>
            <person name="Goodwin L."/>
            <person name="Pitluck S."/>
            <person name="Liolios K."/>
            <person name="Mikhailova N."/>
            <person name="Pati A."/>
            <person name="Ivanova N."/>
            <person name="Mavromatis K."/>
            <person name="Chen A."/>
            <person name="Palaniappan K."/>
            <person name="Chertkov O."/>
            <person name="Land M."/>
            <person name="Hauser L."/>
            <person name="Chang Y.J."/>
            <person name="Jeffries C.D."/>
            <person name="Brettin T."/>
            <person name="Detter J.C."/>
            <person name="Han C."/>
            <person name="Rohde M."/>
            <person name="Goker M."/>
            <person name="Bristow J."/>
            <person name="Eisen J.A."/>
            <person name="Markowitz V."/>
            <person name="Hugenholtz P."/>
            <person name="Kyrpides N.C."/>
            <person name="Klenk H.P."/>
        </authorList>
    </citation>
    <scope>NUCLEOTIDE SEQUENCE [LARGE SCALE GENOMIC DNA]</scope>
    <source>
        <strain evidence="2">ATCC BAA-972 / CDC 1076 / CIP 108378 / DSM 44985 / JCM 13578</strain>
    </source>
</reference>
<evidence type="ECO:0000313" key="2">
    <source>
        <dbReference type="Proteomes" id="UP000002247"/>
    </source>
</evidence>